<keyword evidence="1" id="KW-1185">Reference proteome</keyword>
<sequence length="641" mass="75902">MIRVFVVEARIKLLFSFQQLYELSDDVYTTLLVSAKFEIVSLYVCSGFFRFWPFFARQRYRNGATFNLYIDHARRRRFIELTSDSSYVGEVARLYSNPDGDSWLLNTNTDSILISRNLTEELIWLSFMRNVTDKAVIKNRFEDQYYGFTDQLIDKSLTRLRFICQKYNISNNDGSLDIIRKEYFLTKSYYYRQFVRLMKARIHLREKCGPVMNGVDAESVTEDTKQFVEHFFTSLIEKNVWPCQNALASFDQQITRMREASIRAQATGSTFAVFRFLMHKTSNPSSSWAAEPQMWHSFWDTGFSVLKVDFHNDCRTKNEYDVDRCVEKYFDDLTALLSLNMKYPTRKRILRRILMDVLQEVLVKKQNASHESYIEKLNGVREKRLKCFGSIGGSDDINQYFLDIYKYLANFSREMTELSSVRSSYAFDDEERFANALRNICCRLRHLFLRTRSIRLLELSFTLAARNSELFEELLDESASLLFEYLTSSPHDTKAFELVFTYFPNSSIIPELINRHPSHRFVLFYSRCILDAENFANEMDQLALYGRIFELLFTYLEHNSNKDDMDAWKLIRRILKCLAKKKKSSNEEDFLFSIKNFSATWRKRVDWFPEFHIKNIKNSGEACTKIERLKFKVLNCCYTLL</sequence>
<dbReference type="WBParaSite" id="nRc.2.0.1.t42135-RA">
    <property type="protein sequence ID" value="nRc.2.0.1.t42135-RA"/>
    <property type="gene ID" value="nRc.2.0.1.g42135"/>
</dbReference>
<dbReference type="Proteomes" id="UP000887565">
    <property type="component" value="Unplaced"/>
</dbReference>
<name>A0A915KX95_ROMCU</name>
<reference evidence="2" key="1">
    <citation type="submission" date="2022-11" db="UniProtKB">
        <authorList>
            <consortium name="WormBaseParasite"/>
        </authorList>
    </citation>
    <scope>IDENTIFICATION</scope>
</reference>
<evidence type="ECO:0000313" key="1">
    <source>
        <dbReference type="Proteomes" id="UP000887565"/>
    </source>
</evidence>
<protein>
    <submittedName>
        <fullName evidence="2">Uncharacterized protein</fullName>
    </submittedName>
</protein>
<dbReference type="AlphaFoldDB" id="A0A915KX95"/>
<organism evidence="1 2">
    <name type="scientific">Romanomermis culicivorax</name>
    <name type="common">Nematode worm</name>
    <dbReference type="NCBI Taxonomy" id="13658"/>
    <lineage>
        <taxon>Eukaryota</taxon>
        <taxon>Metazoa</taxon>
        <taxon>Ecdysozoa</taxon>
        <taxon>Nematoda</taxon>
        <taxon>Enoplea</taxon>
        <taxon>Dorylaimia</taxon>
        <taxon>Mermithida</taxon>
        <taxon>Mermithoidea</taxon>
        <taxon>Mermithidae</taxon>
        <taxon>Romanomermis</taxon>
    </lineage>
</organism>
<accession>A0A915KX95</accession>
<proteinExistence type="predicted"/>
<evidence type="ECO:0000313" key="2">
    <source>
        <dbReference type="WBParaSite" id="nRc.2.0.1.t42135-RA"/>
    </source>
</evidence>